<dbReference type="NCBIfam" id="TIGR00455">
    <property type="entry name" value="apsK"/>
    <property type="match status" value="1"/>
</dbReference>
<dbReference type="GO" id="GO:0005524">
    <property type="term" value="F:ATP binding"/>
    <property type="evidence" value="ECO:0007669"/>
    <property type="project" value="UniProtKB-UniRule"/>
</dbReference>
<evidence type="ECO:0000256" key="15">
    <source>
        <dbReference type="RuleBase" id="RU004347"/>
    </source>
</evidence>
<dbReference type="GO" id="GO:0000103">
    <property type="term" value="P:sulfate assimilation"/>
    <property type="evidence" value="ECO:0007669"/>
    <property type="project" value="UniProtKB-UniRule"/>
</dbReference>
<keyword evidence="10 14" id="KW-0067">ATP-binding</keyword>
<dbReference type="GO" id="GO:0004020">
    <property type="term" value="F:adenylylsulfate kinase activity"/>
    <property type="evidence" value="ECO:0007669"/>
    <property type="project" value="UniProtKB-UniRule"/>
</dbReference>
<dbReference type="Proteomes" id="UP000183385">
    <property type="component" value="Unassembled WGS sequence"/>
</dbReference>
<dbReference type="NCBIfam" id="NF003013">
    <property type="entry name" value="PRK03846.1"/>
    <property type="match status" value="1"/>
</dbReference>
<dbReference type="InterPro" id="IPR002891">
    <property type="entry name" value="APS"/>
</dbReference>
<dbReference type="FunFam" id="3.40.50.300:FF:000212">
    <property type="entry name" value="Adenylyl-sulfate kinase"/>
    <property type="match status" value="1"/>
</dbReference>
<evidence type="ECO:0000256" key="1">
    <source>
        <dbReference type="ARBA" id="ARBA00001823"/>
    </source>
</evidence>
<accession>A0AAQ1HMB7</accession>
<evidence type="ECO:0000256" key="5">
    <source>
        <dbReference type="ARBA" id="ARBA00012121"/>
    </source>
</evidence>
<evidence type="ECO:0000256" key="12">
    <source>
        <dbReference type="ARBA" id="ARBA00031393"/>
    </source>
</evidence>
<evidence type="ECO:0000256" key="6">
    <source>
        <dbReference type="ARBA" id="ARBA00018163"/>
    </source>
</evidence>
<keyword evidence="9 14" id="KW-0418">Kinase</keyword>
<proteinExistence type="inferred from homology"/>
<evidence type="ECO:0000256" key="10">
    <source>
        <dbReference type="ARBA" id="ARBA00022840"/>
    </source>
</evidence>
<keyword evidence="18" id="KW-1185">Reference proteome</keyword>
<comment type="caution">
    <text evidence="17">The sequence shown here is derived from an EMBL/GenBank/DDBJ whole genome shotgun (WGS) entry which is preliminary data.</text>
</comment>
<dbReference type="PANTHER" id="PTHR11055:SF63">
    <property type="entry name" value="ADENYLYL-SULFATE KINASE 1, CHLOROPLASTIC"/>
    <property type="match status" value="1"/>
</dbReference>
<evidence type="ECO:0000313" key="17">
    <source>
        <dbReference type="EMBL" id="SFC77219.1"/>
    </source>
</evidence>
<keyword evidence="14" id="KW-0597">Phosphoprotein</keyword>
<protein>
    <recommendedName>
        <fullName evidence="6 14">Adenylyl-sulfate kinase</fullName>
        <ecNumber evidence="5 14">2.7.1.25</ecNumber>
    </recommendedName>
    <alternativeName>
        <fullName evidence="12 14">APS kinase</fullName>
    </alternativeName>
    <alternativeName>
        <fullName evidence="13 14">ATP adenosine-5'-phosphosulfate 3'-phosphotransferase</fullName>
    </alternativeName>
    <alternativeName>
        <fullName evidence="11 14">Adenosine-5'-phosphosulfate kinase</fullName>
    </alternativeName>
</protein>
<dbReference type="InterPro" id="IPR059117">
    <property type="entry name" value="APS_kinase_dom"/>
</dbReference>
<keyword evidence="7 14" id="KW-0808">Transferase</keyword>
<organism evidence="17 18">
    <name type="scientific">Pseudomonas citronellolis</name>
    <dbReference type="NCBI Taxonomy" id="53408"/>
    <lineage>
        <taxon>Bacteria</taxon>
        <taxon>Pseudomonadati</taxon>
        <taxon>Pseudomonadota</taxon>
        <taxon>Gammaproteobacteria</taxon>
        <taxon>Pseudomonadales</taxon>
        <taxon>Pseudomonadaceae</taxon>
        <taxon>Pseudomonas</taxon>
    </lineage>
</organism>
<comment type="pathway">
    <text evidence="3 14 15">Sulfur metabolism; hydrogen sulfide biosynthesis; sulfite from sulfate: step 2/3.</text>
</comment>
<keyword evidence="8 14" id="KW-0547">Nucleotide-binding</keyword>
<name>A0AAQ1HMB7_9PSED</name>
<feature type="active site" description="Phosphoserine intermediate" evidence="14">
    <location>
        <position position="110"/>
    </location>
</feature>
<dbReference type="InterPro" id="IPR027417">
    <property type="entry name" value="P-loop_NTPase"/>
</dbReference>
<evidence type="ECO:0000259" key="16">
    <source>
        <dbReference type="Pfam" id="PF01583"/>
    </source>
</evidence>
<evidence type="ECO:0000256" key="2">
    <source>
        <dbReference type="ARBA" id="ARBA00002632"/>
    </source>
</evidence>
<dbReference type="EMBL" id="FOLS01000010">
    <property type="protein sequence ID" value="SFC77219.1"/>
    <property type="molecule type" value="Genomic_DNA"/>
</dbReference>
<feature type="binding site" evidence="14">
    <location>
        <begin position="36"/>
        <end position="43"/>
    </location>
    <ligand>
        <name>ATP</name>
        <dbReference type="ChEBI" id="CHEBI:30616"/>
    </ligand>
</feature>
<sequence>MVSFSKANIVWQQGNISPQRRQHLLGQRPCTLWLTGLSGAGKSTLAFALEHALIEQGRLCYVLDGDNVRHGLNRNLGFTPADRAENIRRIAEVARLMNDAGLIVITAFISPYREDRAMARQIIGEHSFQEVHVSTPLAVCESRDPKGLYLKARSGDIQEFTGISSPYEPPEAPELVLDTHELPAEESLFRLLELALASSRLSSFP</sequence>
<comment type="catalytic activity">
    <reaction evidence="1 14 15">
        <text>adenosine 5'-phosphosulfate + ATP = 3'-phosphoadenylyl sulfate + ADP + H(+)</text>
        <dbReference type="Rhea" id="RHEA:24152"/>
        <dbReference type="ChEBI" id="CHEBI:15378"/>
        <dbReference type="ChEBI" id="CHEBI:30616"/>
        <dbReference type="ChEBI" id="CHEBI:58243"/>
        <dbReference type="ChEBI" id="CHEBI:58339"/>
        <dbReference type="ChEBI" id="CHEBI:456216"/>
        <dbReference type="EC" id="2.7.1.25"/>
    </reaction>
</comment>
<evidence type="ECO:0000256" key="11">
    <source>
        <dbReference type="ARBA" id="ARBA00029724"/>
    </source>
</evidence>
<dbReference type="HAMAP" id="MF_00065">
    <property type="entry name" value="Adenylyl_sulf_kinase"/>
    <property type="match status" value="1"/>
</dbReference>
<reference evidence="17 18" key="1">
    <citation type="submission" date="2016-10" db="EMBL/GenBank/DDBJ databases">
        <authorList>
            <person name="Varghese N."/>
            <person name="Submissions S."/>
        </authorList>
    </citation>
    <scope>NUCLEOTIDE SEQUENCE [LARGE SCALE GENOMIC DNA]</scope>
    <source>
        <strain evidence="17 18">LMG 18378</strain>
    </source>
</reference>
<evidence type="ECO:0000256" key="9">
    <source>
        <dbReference type="ARBA" id="ARBA00022777"/>
    </source>
</evidence>
<gene>
    <name evidence="14" type="primary">cysC</name>
    <name evidence="17" type="ORF">SAMN05216577_110110</name>
</gene>
<evidence type="ECO:0000256" key="7">
    <source>
        <dbReference type="ARBA" id="ARBA00022679"/>
    </source>
</evidence>
<evidence type="ECO:0000256" key="3">
    <source>
        <dbReference type="ARBA" id="ARBA00004806"/>
    </source>
</evidence>
<dbReference type="CDD" id="cd02027">
    <property type="entry name" value="APSK"/>
    <property type="match status" value="1"/>
</dbReference>
<evidence type="ECO:0000256" key="13">
    <source>
        <dbReference type="ARBA" id="ARBA00031464"/>
    </source>
</evidence>
<dbReference type="SUPFAM" id="SSF52540">
    <property type="entry name" value="P-loop containing nucleoside triphosphate hydrolases"/>
    <property type="match status" value="1"/>
</dbReference>
<comment type="similarity">
    <text evidence="4 14 15">Belongs to the APS kinase family.</text>
</comment>
<comment type="function">
    <text evidence="2 14 15">Catalyzes the synthesis of activated sulfate.</text>
</comment>
<dbReference type="AlphaFoldDB" id="A0AAQ1HMB7"/>
<dbReference type="Gene3D" id="3.40.50.300">
    <property type="entry name" value="P-loop containing nucleotide triphosphate hydrolases"/>
    <property type="match status" value="1"/>
</dbReference>
<dbReference type="RefSeq" id="WP_074980299.1">
    <property type="nucleotide sequence ID" value="NZ_BGPP01000011.1"/>
</dbReference>
<dbReference type="EC" id="2.7.1.25" evidence="5 14"/>
<dbReference type="Pfam" id="PF01583">
    <property type="entry name" value="APS_kinase"/>
    <property type="match status" value="1"/>
</dbReference>
<evidence type="ECO:0000256" key="4">
    <source>
        <dbReference type="ARBA" id="ARBA00007008"/>
    </source>
</evidence>
<dbReference type="PANTHER" id="PTHR11055">
    <property type="entry name" value="BIFUNCTIONAL 3'-PHOSPHOADENOSINE 5'-PHOSPHOSULFATE SYNTHASE"/>
    <property type="match status" value="1"/>
</dbReference>
<evidence type="ECO:0000256" key="8">
    <source>
        <dbReference type="ARBA" id="ARBA00022741"/>
    </source>
</evidence>
<dbReference type="GO" id="GO:0070814">
    <property type="term" value="P:hydrogen sulfide biosynthetic process"/>
    <property type="evidence" value="ECO:0007669"/>
    <property type="project" value="UniProtKB-UniRule"/>
</dbReference>
<feature type="domain" description="APS kinase" evidence="16">
    <location>
        <begin position="28"/>
        <end position="178"/>
    </location>
</feature>
<evidence type="ECO:0000256" key="14">
    <source>
        <dbReference type="HAMAP-Rule" id="MF_00065"/>
    </source>
</evidence>
<evidence type="ECO:0000313" key="18">
    <source>
        <dbReference type="Proteomes" id="UP000183385"/>
    </source>
</evidence>